<evidence type="ECO:0000256" key="2">
    <source>
        <dbReference type="ARBA" id="ARBA00022574"/>
    </source>
</evidence>
<dbReference type="SMART" id="SM00320">
    <property type="entry name" value="WD40"/>
    <property type="match status" value="4"/>
</dbReference>
<dbReference type="PROSITE" id="PS50294">
    <property type="entry name" value="WD_REPEATS_REGION"/>
    <property type="match status" value="1"/>
</dbReference>
<evidence type="ECO:0000256" key="5">
    <source>
        <dbReference type="ARBA" id="ARBA00022776"/>
    </source>
</evidence>
<dbReference type="Proteomes" id="UP000277204">
    <property type="component" value="Unassembled WGS sequence"/>
</dbReference>
<evidence type="ECO:0000256" key="4">
    <source>
        <dbReference type="ARBA" id="ARBA00022737"/>
    </source>
</evidence>
<name>A0A183M5I0_9TREM</name>
<keyword evidence="9" id="KW-1185">Reference proteome</keyword>
<dbReference type="InterPro" id="IPR001680">
    <property type="entry name" value="WD40_rpt"/>
</dbReference>
<keyword evidence="5" id="KW-0498">Mitosis</keyword>
<evidence type="ECO:0000256" key="6">
    <source>
        <dbReference type="ARBA" id="ARBA00023306"/>
    </source>
</evidence>
<evidence type="ECO:0000313" key="8">
    <source>
        <dbReference type="EMBL" id="VDO94674.1"/>
    </source>
</evidence>
<dbReference type="SUPFAM" id="SSF50978">
    <property type="entry name" value="WD40 repeat-like"/>
    <property type="match status" value="1"/>
</dbReference>
<reference evidence="8 9" key="1">
    <citation type="submission" date="2018-11" db="EMBL/GenBank/DDBJ databases">
        <authorList>
            <consortium name="Pathogen Informatics"/>
        </authorList>
    </citation>
    <scope>NUCLEOTIDE SEQUENCE [LARGE SCALE GENOMIC DNA]</scope>
    <source>
        <strain evidence="8 9">Zambia</strain>
    </source>
</reference>
<keyword evidence="6" id="KW-0131">Cell cycle</keyword>
<evidence type="ECO:0000313" key="9">
    <source>
        <dbReference type="Proteomes" id="UP000277204"/>
    </source>
</evidence>
<proteinExistence type="inferred from homology"/>
<gene>
    <name evidence="8" type="ORF">SMRZ_LOCUS11305</name>
</gene>
<keyword evidence="3" id="KW-0132">Cell division</keyword>
<comment type="similarity">
    <text evidence="1">Belongs to the WD repeat CDC20/Fizzy family.</text>
</comment>
<dbReference type="InterPro" id="IPR015943">
    <property type="entry name" value="WD40/YVTN_repeat-like_dom_sf"/>
</dbReference>
<dbReference type="STRING" id="48269.A0A183M5I0"/>
<dbReference type="GO" id="GO:0031145">
    <property type="term" value="P:anaphase-promoting complex-dependent catabolic process"/>
    <property type="evidence" value="ECO:0007669"/>
    <property type="project" value="TreeGrafter"/>
</dbReference>
<dbReference type="PROSITE" id="PS50082">
    <property type="entry name" value="WD_REPEATS_2"/>
    <property type="match status" value="2"/>
</dbReference>
<evidence type="ECO:0000256" key="1">
    <source>
        <dbReference type="ARBA" id="ARBA00006445"/>
    </source>
</evidence>
<organism evidence="8 9">
    <name type="scientific">Schistosoma margrebowiei</name>
    <dbReference type="NCBI Taxonomy" id="48269"/>
    <lineage>
        <taxon>Eukaryota</taxon>
        <taxon>Metazoa</taxon>
        <taxon>Spiralia</taxon>
        <taxon>Lophotrochozoa</taxon>
        <taxon>Platyhelminthes</taxon>
        <taxon>Trematoda</taxon>
        <taxon>Digenea</taxon>
        <taxon>Strigeidida</taxon>
        <taxon>Schistosomatoidea</taxon>
        <taxon>Schistosomatidae</taxon>
        <taxon>Schistosoma</taxon>
    </lineage>
</organism>
<dbReference type="InterPro" id="IPR033010">
    <property type="entry name" value="Cdc20/Fizzy"/>
</dbReference>
<dbReference type="InterPro" id="IPR036322">
    <property type="entry name" value="WD40_repeat_dom_sf"/>
</dbReference>
<dbReference type="PANTHER" id="PTHR19918:SF8">
    <property type="entry name" value="FI02843P"/>
    <property type="match status" value="1"/>
</dbReference>
<keyword evidence="4" id="KW-0677">Repeat</keyword>
<keyword evidence="2" id="KW-0853">WD repeat</keyword>
<dbReference type="EMBL" id="UZAI01006281">
    <property type="protein sequence ID" value="VDO94674.1"/>
    <property type="molecule type" value="Genomic_DNA"/>
</dbReference>
<evidence type="ECO:0000259" key="7">
    <source>
        <dbReference type="Pfam" id="PF24807"/>
    </source>
</evidence>
<sequence>MEAGDQQLVHSPFVLAGYWSPCAPLVWNPVKAPDIRFSSSHFRKQHPRHEKAEVCGLSWSPDKRFLASGANDNFVCIWPFSDISKPEHVLRDHQAAVKALSWCPWKPNLLCTGGGTSDHTLRFWNATTGACVKSVDVVAQVSGIIWNTEYREILTSHGDPLKQLAIWKYPEITKITHLEHQGRVLCIASSPNEEMVVSCASDETLRIWHCFQVDQNKKRIHEKSLRPSVYARGIR</sequence>
<feature type="domain" description="CDC20/Fizzy WD40" evidence="7">
    <location>
        <begin position="33"/>
        <end position="208"/>
    </location>
</feature>
<dbReference type="GO" id="GO:0051301">
    <property type="term" value="P:cell division"/>
    <property type="evidence" value="ECO:0007669"/>
    <property type="project" value="UniProtKB-KW"/>
</dbReference>
<dbReference type="GO" id="GO:1990757">
    <property type="term" value="F:ubiquitin ligase activator activity"/>
    <property type="evidence" value="ECO:0007669"/>
    <property type="project" value="TreeGrafter"/>
</dbReference>
<evidence type="ECO:0000256" key="3">
    <source>
        <dbReference type="ARBA" id="ARBA00022618"/>
    </source>
</evidence>
<dbReference type="GO" id="GO:0005680">
    <property type="term" value="C:anaphase-promoting complex"/>
    <property type="evidence" value="ECO:0007669"/>
    <property type="project" value="TreeGrafter"/>
</dbReference>
<dbReference type="PANTHER" id="PTHR19918">
    <property type="entry name" value="CELL DIVISION CYCLE 20 CDC20 FIZZY -RELATED"/>
    <property type="match status" value="1"/>
</dbReference>
<dbReference type="InterPro" id="IPR056150">
    <property type="entry name" value="WD40_CDC20-Fz"/>
</dbReference>
<dbReference type="AlphaFoldDB" id="A0A183M5I0"/>
<dbReference type="Gene3D" id="2.130.10.10">
    <property type="entry name" value="YVTN repeat-like/Quinoprotein amine dehydrogenase"/>
    <property type="match status" value="1"/>
</dbReference>
<dbReference type="GO" id="GO:1905786">
    <property type="term" value="P:positive regulation of anaphase-promoting complex-dependent catabolic process"/>
    <property type="evidence" value="ECO:0007669"/>
    <property type="project" value="TreeGrafter"/>
</dbReference>
<accession>A0A183M5I0</accession>
<protein>
    <recommendedName>
        <fullName evidence="7">CDC20/Fizzy WD40 domain-containing protein</fullName>
    </recommendedName>
</protein>
<dbReference type="GO" id="GO:0010997">
    <property type="term" value="F:anaphase-promoting complex binding"/>
    <property type="evidence" value="ECO:0007669"/>
    <property type="project" value="InterPro"/>
</dbReference>
<dbReference type="Pfam" id="PF24807">
    <property type="entry name" value="WD40_CDC20-Fz"/>
    <property type="match status" value="1"/>
</dbReference>